<evidence type="ECO:0000256" key="2">
    <source>
        <dbReference type="ARBA" id="ARBA00022771"/>
    </source>
</evidence>
<dbReference type="GO" id="GO:0003677">
    <property type="term" value="F:DNA binding"/>
    <property type="evidence" value="ECO:0007669"/>
    <property type="project" value="UniProtKB-UniRule"/>
</dbReference>
<keyword evidence="1" id="KW-0479">Metal-binding</keyword>
<evidence type="ECO:0000313" key="8">
    <source>
        <dbReference type="EMBL" id="CAG5019344.1"/>
    </source>
</evidence>
<dbReference type="PROSITE" id="PS50950">
    <property type="entry name" value="ZF_THAP"/>
    <property type="match status" value="1"/>
</dbReference>
<evidence type="ECO:0000313" key="9">
    <source>
        <dbReference type="Proteomes" id="UP000691718"/>
    </source>
</evidence>
<organism evidence="8 9">
    <name type="scientific">Parnassius apollo</name>
    <name type="common">Apollo butterfly</name>
    <name type="synonym">Papilio apollo</name>
    <dbReference type="NCBI Taxonomy" id="110799"/>
    <lineage>
        <taxon>Eukaryota</taxon>
        <taxon>Metazoa</taxon>
        <taxon>Ecdysozoa</taxon>
        <taxon>Arthropoda</taxon>
        <taxon>Hexapoda</taxon>
        <taxon>Insecta</taxon>
        <taxon>Pterygota</taxon>
        <taxon>Neoptera</taxon>
        <taxon>Endopterygota</taxon>
        <taxon>Lepidoptera</taxon>
        <taxon>Glossata</taxon>
        <taxon>Ditrysia</taxon>
        <taxon>Papilionoidea</taxon>
        <taxon>Papilionidae</taxon>
        <taxon>Parnassiinae</taxon>
        <taxon>Parnassini</taxon>
        <taxon>Parnassius</taxon>
        <taxon>Parnassius</taxon>
    </lineage>
</organism>
<dbReference type="EMBL" id="CAJQZP010001129">
    <property type="protein sequence ID" value="CAG5019344.1"/>
    <property type="molecule type" value="Genomic_DNA"/>
</dbReference>
<dbReference type="OrthoDB" id="7490359at2759"/>
<dbReference type="GO" id="GO:0008270">
    <property type="term" value="F:zinc ion binding"/>
    <property type="evidence" value="ECO:0007669"/>
    <property type="project" value="UniProtKB-KW"/>
</dbReference>
<keyword evidence="3" id="KW-0862">Zinc</keyword>
<dbReference type="InterPro" id="IPR006612">
    <property type="entry name" value="THAP_Znf"/>
</dbReference>
<name>A0A8S3XF09_PARAO</name>
<proteinExistence type="predicted"/>
<evidence type="ECO:0000256" key="5">
    <source>
        <dbReference type="PROSITE-ProRule" id="PRU00309"/>
    </source>
</evidence>
<evidence type="ECO:0000256" key="4">
    <source>
        <dbReference type="ARBA" id="ARBA00023125"/>
    </source>
</evidence>
<evidence type="ECO:0000256" key="3">
    <source>
        <dbReference type="ARBA" id="ARBA00022833"/>
    </source>
</evidence>
<feature type="domain" description="THAP-type" evidence="7">
    <location>
        <begin position="27"/>
        <end position="106"/>
    </location>
</feature>
<evidence type="ECO:0000256" key="6">
    <source>
        <dbReference type="SAM" id="MobiDB-lite"/>
    </source>
</evidence>
<keyword evidence="9" id="KW-1185">Reference proteome</keyword>
<gene>
    <name evidence="8" type="ORF">PAPOLLO_LOCUS17046</name>
</gene>
<evidence type="ECO:0000256" key="1">
    <source>
        <dbReference type="ARBA" id="ARBA00022723"/>
    </source>
</evidence>
<reference evidence="8" key="1">
    <citation type="submission" date="2021-04" db="EMBL/GenBank/DDBJ databases">
        <authorList>
            <person name="Tunstrom K."/>
        </authorList>
    </citation>
    <scope>NUCLEOTIDE SEQUENCE</scope>
</reference>
<dbReference type="Pfam" id="PF05485">
    <property type="entry name" value="THAP"/>
    <property type="match status" value="1"/>
</dbReference>
<keyword evidence="2 5" id="KW-0863">Zinc-finger</keyword>
<feature type="region of interest" description="Disordered" evidence="6">
    <location>
        <begin position="145"/>
        <end position="181"/>
    </location>
</feature>
<sequence length="311" mass="35279">MVICLGLGYDAVLQIIKTTASTLDYEMPRKFCYFGCKLDVPMHRFPKPNYINEVRFNMWLAVLSEETKLKGTSYILGNVYICDRHFEQKFRTAGKRLTANSYPSLNLSQQYRDLDSDNSESASVAEGMLSTVSSVMNIQTEISHATKETLPKASSSKGEYHISEKSKPQHQRAYAPNVSQPSPLSTAECYKKLIRSCLSNEPVSKASALKVSSPTTPVSTAEHYKIFIRNTLDNEPHCNASTPQTDPLDVRLKEDVSVNIDSEDTEIATFLRIGIQERKEMEEKMDKEGLKSRKDVYSERIKSFYMVFKYS</sequence>
<feature type="compositionally biased region" description="Basic and acidic residues" evidence="6">
    <location>
        <begin position="158"/>
        <end position="167"/>
    </location>
</feature>
<comment type="caution">
    <text evidence="8">The sequence shown here is derived from an EMBL/GenBank/DDBJ whole genome shotgun (WGS) entry which is preliminary data.</text>
</comment>
<dbReference type="AlphaFoldDB" id="A0A8S3XF09"/>
<accession>A0A8S3XF09</accession>
<protein>
    <submittedName>
        <fullName evidence="8">(apollo) hypothetical protein</fullName>
    </submittedName>
</protein>
<dbReference type="SMART" id="SM00980">
    <property type="entry name" value="THAP"/>
    <property type="match status" value="1"/>
</dbReference>
<keyword evidence="4 5" id="KW-0238">DNA-binding</keyword>
<dbReference type="SMART" id="SM00692">
    <property type="entry name" value="DM3"/>
    <property type="match status" value="1"/>
</dbReference>
<dbReference type="Proteomes" id="UP000691718">
    <property type="component" value="Unassembled WGS sequence"/>
</dbReference>
<evidence type="ECO:0000259" key="7">
    <source>
        <dbReference type="PROSITE" id="PS50950"/>
    </source>
</evidence>